<keyword evidence="4 10" id="KW-0067">ATP-binding</keyword>
<dbReference type="Proteomes" id="UP000294739">
    <property type="component" value="Unassembled WGS sequence"/>
</dbReference>
<dbReference type="EMBL" id="SMKZ01000020">
    <property type="protein sequence ID" value="TDE09132.1"/>
    <property type="molecule type" value="Genomic_DNA"/>
</dbReference>
<gene>
    <name evidence="10" type="ORF">E1269_15580</name>
</gene>
<evidence type="ECO:0000256" key="5">
    <source>
        <dbReference type="ARBA" id="ARBA00022989"/>
    </source>
</evidence>
<evidence type="ECO:0000256" key="6">
    <source>
        <dbReference type="ARBA" id="ARBA00023136"/>
    </source>
</evidence>
<dbReference type="Pfam" id="PF00664">
    <property type="entry name" value="ABC_membrane"/>
    <property type="match status" value="1"/>
</dbReference>
<evidence type="ECO:0000259" key="8">
    <source>
        <dbReference type="PROSITE" id="PS50893"/>
    </source>
</evidence>
<keyword evidence="6 7" id="KW-0472">Membrane</keyword>
<dbReference type="SUPFAM" id="SSF52540">
    <property type="entry name" value="P-loop containing nucleoside triphosphate hydrolases"/>
    <property type="match status" value="1"/>
</dbReference>
<accession>A0A4R5D6J7</accession>
<dbReference type="InterPro" id="IPR039421">
    <property type="entry name" value="Type_1_exporter"/>
</dbReference>
<dbReference type="CDD" id="cd07346">
    <property type="entry name" value="ABC_6TM_exporters"/>
    <property type="match status" value="1"/>
</dbReference>
<feature type="transmembrane region" description="Helical" evidence="7">
    <location>
        <begin position="254"/>
        <end position="274"/>
    </location>
</feature>
<comment type="subcellular location">
    <subcellularLocation>
        <location evidence="1">Cell membrane</location>
        <topology evidence="1">Multi-pass membrane protein</topology>
    </subcellularLocation>
</comment>
<name>A0A4R5D6J7_9ACTN</name>
<dbReference type="GO" id="GO:0005886">
    <property type="term" value="C:plasma membrane"/>
    <property type="evidence" value="ECO:0007669"/>
    <property type="project" value="UniProtKB-SubCell"/>
</dbReference>
<dbReference type="GO" id="GO:0005524">
    <property type="term" value="F:ATP binding"/>
    <property type="evidence" value="ECO:0007669"/>
    <property type="project" value="UniProtKB-KW"/>
</dbReference>
<dbReference type="InterPro" id="IPR011527">
    <property type="entry name" value="ABC1_TM_dom"/>
</dbReference>
<dbReference type="PROSITE" id="PS50929">
    <property type="entry name" value="ABC_TM1F"/>
    <property type="match status" value="1"/>
</dbReference>
<dbReference type="SMART" id="SM00382">
    <property type="entry name" value="AAA"/>
    <property type="match status" value="1"/>
</dbReference>
<evidence type="ECO:0000313" key="11">
    <source>
        <dbReference type="Proteomes" id="UP000294739"/>
    </source>
</evidence>
<feature type="transmembrane region" description="Helical" evidence="7">
    <location>
        <begin position="64"/>
        <end position="81"/>
    </location>
</feature>
<evidence type="ECO:0000256" key="1">
    <source>
        <dbReference type="ARBA" id="ARBA00004651"/>
    </source>
</evidence>
<evidence type="ECO:0000256" key="7">
    <source>
        <dbReference type="SAM" id="Phobius"/>
    </source>
</evidence>
<evidence type="ECO:0000256" key="4">
    <source>
        <dbReference type="ARBA" id="ARBA00022840"/>
    </source>
</evidence>
<dbReference type="InterPro" id="IPR036640">
    <property type="entry name" value="ABC1_TM_sf"/>
</dbReference>
<dbReference type="OrthoDB" id="9806127at2"/>
<dbReference type="RefSeq" id="WP_131896065.1">
    <property type="nucleotide sequence ID" value="NZ_SMKZ01000020.1"/>
</dbReference>
<feature type="transmembrane region" description="Helical" evidence="7">
    <location>
        <begin position="164"/>
        <end position="185"/>
    </location>
</feature>
<sequence length="564" mass="58960">MTPRGERERPRPAGRDFTFGAVVLHGGRWLPLIGIAALVDSLAMLALPFVFGRTVDAIVGGGDVNRWLLVATGLIVVSIVSDLVDTFADAACSAGTTAWLRHRLIRHVLAIGPVGTRRFTTGDLVSRVSSNAVDAARAGPSSVTVGAAALPPVGSLVLLAYIDVWLAAAFLAGVALVALVLLAFARRTAEVALAYQQAQGRIAARLTESLTGIRTIAAAGTVDREDERVLQPLPGLHDHGMRTWSVLARSSAQAAVVGPIVLVAVLAAGGLQLVDGRITAGEFFAASQYAVMGAGLGALTGVFAELARARAGVQRAAEVFDVPPIWYGRRELPPGPGRLEFRGVTVRGDDSVLLDGVDLVVPGEAAVAVVGRSGAGKSVLAAVAGRLRDPDEGQVLLDGVPLHEIGHDSLRAAVGCAFEEPELVGATAGDAIGLGLERGLVVAAAHATHAYEFVSRLPEGFDTALHDAPMSGGERQRVGLARAWHAGRLLVLDDATSSLDTVTEMQISRTLTGDLGRRTRLIVTHRAATAARADLVVWLEDGRVRACGPHAQLWDDLAYREVFG</sequence>
<reference evidence="10 11" key="1">
    <citation type="submission" date="2019-03" db="EMBL/GenBank/DDBJ databases">
        <title>Draft genome sequences of novel Actinobacteria.</title>
        <authorList>
            <person name="Sahin N."/>
            <person name="Ay H."/>
            <person name="Saygin H."/>
        </authorList>
    </citation>
    <scope>NUCLEOTIDE SEQUENCE [LARGE SCALE GENOMIC DNA]</scope>
    <source>
        <strain evidence="10 11">5K138</strain>
    </source>
</reference>
<dbReference type="GO" id="GO:0016887">
    <property type="term" value="F:ATP hydrolysis activity"/>
    <property type="evidence" value="ECO:0007669"/>
    <property type="project" value="InterPro"/>
</dbReference>
<dbReference type="Pfam" id="PF00005">
    <property type="entry name" value="ABC_tran"/>
    <property type="match status" value="1"/>
</dbReference>
<protein>
    <submittedName>
        <fullName evidence="10">ABC transporter ATP-binding protein</fullName>
    </submittedName>
</protein>
<dbReference type="InterPro" id="IPR017871">
    <property type="entry name" value="ABC_transporter-like_CS"/>
</dbReference>
<dbReference type="PANTHER" id="PTHR43394:SF1">
    <property type="entry name" value="ATP-BINDING CASSETTE SUB-FAMILY B MEMBER 10, MITOCHONDRIAL"/>
    <property type="match status" value="1"/>
</dbReference>
<proteinExistence type="predicted"/>
<comment type="caution">
    <text evidence="10">The sequence shown here is derived from an EMBL/GenBank/DDBJ whole genome shotgun (WGS) entry which is preliminary data.</text>
</comment>
<dbReference type="GO" id="GO:0015421">
    <property type="term" value="F:ABC-type oligopeptide transporter activity"/>
    <property type="evidence" value="ECO:0007669"/>
    <property type="project" value="TreeGrafter"/>
</dbReference>
<evidence type="ECO:0000256" key="3">
    <source>
        <dbReference type="ARBA" id="ARBA00022741"/>
    </source>
</evidence>
<dbReference type="PANTHER" id="PTHR43394">
    <property type="entry name" value="ATP-DEPENDENT PERMEASE MDL1, MITOCHONDRIAL"/>
    <property type="match status" value="1"/>
</dbReference>
<dbReference type="InterPro" id="IPR027417">
    <property type="entry name" value="P-loop_NTPase"/>
</dbReference>
<feature type="domain" description="ABC transporter" evidence="8">
    <location>
        <begin position="339"/>
        <end position="564"/>
    </location>
</feature>
<dbReference type="InterPro" id="IPR003439">
    <property type="entry name" value="ABC_transporter-like_ATP-bd"/>
</dbReference>
<keyword evidence="11" id="KW-1185">Reference proteome</keyword>
<dbReference type="PROSITE" id="PS00211">
    <property type="entry name" value="ABC_TRANSPORTER_1"/>
    <property type="match status" value="1"/>
</dbReference>
<evidence type="ECO:0000256" key="2">
    <source>
        <dbReference type="ARBA" id="ARBA00022692"/>
    </source>
</evidence>
<evidence type="ECO:0000259" key="9">
    <source>
        <dbReference type="PROSITE" id="PS50929"/>
    </source>
</evidence>
<dbReference type="InterPro" id="IPR003593">
    <property type="entry name" value="AAA+_ATPase"/>
</dbReference>
<dbReference type="Gene3D" id="3.40.50.300">
    <property type="entry name" value="P-loop containing nucleotide triphosphate hydrolases"/>
    <property type="match status" value="1"/>
</dbReference>
<evidence type="ECO:0000313" key="10">
    <source>
        <dbReference type="EMBL" id="TDE09132.1"/>
    </source>
</evidence>
<feature type="transmembrane region" description="Helical" evidence="7">
    <location>
        <begin position="29"/>
        <end position="52"/>
    </location>
</feature>
<dbReference type="InParanoid" id="A0A4R5D6J7"/>
<keyword evidence="5 7" id="KW-1133">Transmembrane helix</keyword>
<dbReference type="Gene3D" id="1.20.1560.10">
    <property type="entry name" value="ABC transporter type 1, transmembrane domain"/>
    <property type="match status" value="1"/>
</dbReference>
<organism evidence="10 11">
    <name type="scientific">Jiangella asiatica</name>
    <dbReference type="NCBI Taxonomy" id="2530372"/>
    <lineage>
        <taxon>Bacteria</taxon>
        <taxon>Bacillati</taxon>
        <taxon>Actinomycetota</taxon>
        <taxon>Actinomycetes</taxon>
        <taxon>Jiangellales</taxon>
        <taxon>Jiangellaceae</taxon>
        <taxon>Jiangella</taxon>
    </lineage>
</organism>
<dbReference type="PROSITE" id="PS50893">
    <property type="entry name" value="ABC_TRANSPORTER_2"/>
    <property type="match status" value="1"/>
</dbReference>
<feature type="domain" description="ABC transmembrane type-1" evidence="9">
    <location>
        <begin position="32"/>
        <end position="308"/>
    </location>
</feature>
<feature type="transmembrane region" description="Helical" evidence="7">
    <location>
        <begin position="286"/>
        <end position="307"/>
    </location>
</feature>
<keyword evidence="3" id="KW-0547">Nucleotide-binding</keyword>
<dbReference type="AlphaFoldDB" id="A0A4R5D6J7"/>
<dbReference type="SUPFAM" id="SSF90123">
    <property type="entry name" value="ABC transporter transmembrane region"/>
    <property type="match status" value="1"/>
</dbReference>
<keyword evidence="2 7" id="KW-0812">Transmembrane</keyword>